<protein>
    <submittedName>
        <fullName evidence="2">CarD family transcriptional regulator</fullName>
    </submittedName>
</protein>
<dbReference type="SMART" id="SM01058">
    <property type="entry name" value="CarD_TRCF"/>
    <property type="match status" value="1"/>
</dbReference>
<sequence>MGVAYLFQVGDKIFYPMHGAGVIKAFEDREIQGKVQKYCILEIPLNNMDIMIPMKKLESSGVRKLLDKATMKEIMDEFRQSESNEILPWKERYKTNMEKIKSGDMQDTADVVRDLMNQSKEKVLNSSEKQMLNHAKDFLVSELTLGAGLSESQANELLQISS</sequence>
<dbReference type="Proteomes" id="UP001596147">
    <property type="component" value="Unassembled WGS sequence"/>
</dbReference>
<dbReference type="Gene3D" id="1.20.58.1290">
    <property type="entry name" value="CarD-like, C-terminal domain"/>
    <property type="match status" value="1"/>
</dbReference>
<evidence type="ECO:0000313" key="3">
    <source>
        <dbReference type="Proteomes" id="UP001596147"/>
    </source>
</evidence>
<proteinExistence type="predicted"/>
<dbReference type="PANTHER" id="PTHR38447">
    <property type="entry name" value="TRANSCRIPTION FACTOR YDEB-RELATED"/>
    <property type="match status" value="1"/>
</dbReference>
<dbReference type="Pfam" id="PF02559">
    <property type="entry name" value="CarD_TRCF_RID"/>
    <property type="match status" value="1"/>
</dbReference>
<reference evidence="3" key="1">
    <citation type="journal article" date="2019" name="Int. J. Syst. Evol. Microbiol.">
        <title>The Global Catalogue of Microorganisms (GCM) 10K type strain sequencing project: providing services to taxonomists for standard genome sequencing and annotation.</title>
        <authorList>
            <consortium name="The Broad Institute Genomics Platform"/>
            <consortium name="The Broad Institute Genome Sequencing Center for Infectious Disease"/>
            <person name="Wu L."/>
            <person name="Ma J."/>
        </authorList>
    </citation>
    <scope>NUCLEOTIDE SEQUENCE [LARGE SCALE GENOMIC DNA]</scope>
    <source>
        <strain evidence="3">CGMCC 1.12237</strain>
    </source>
</reference>
<dbReference type="InterPro" id="IPR048792">
    <property type="entry name" value="CarD_C"/>
</dbReference>
<dbReference type="InterPro" id="IPR042215">
    <property type="entry name" value="CarD-like_C"/>
</dbReference>
<evidence type="ECO:0000259" key="1">
    <source>
        <dbReference type="SMART" id="SM01058"/>
    </source>
</evidence>
<dbReference type="Gene3D" id="2.40.10.170">
    <property type="match status" value="1"/>
</dbReference>
<dbReference type="EMBL" id="JBHSMC010000009">
    <property type="protein sequence ID" value="MFC5464537.1"/>
    <property type="molecule type" value="Genomic_DNA"/>
</dbReference>
<name>A0ABW0LHS7_9BACI</name>
<gene>
    <name evidence="2" type="ORF">ACFPM4_07215</name>
</gene>
<dbReference type="SUPFAM" id="SSF141259">
    <property type="entry name" value="CarD-like"/>
    <property type="match status" value="1"/>
</dbReference>
<dbReference type="InterPro" id="IPR036101">
    <property type="entry name" value="CarD-like/TRCF_RID_sf"/>
</dbReference>
<dbReference type="RefSeq" id="WP_382349517.1">
    <property type="nucleotide sequence ID" value="NZ_JBHSMC010000009.1"/>
</dbReference>
<dbReference type="PANTHER" id="PTHR38447:SF1">
    <property type="entry name" value="RNA POLYMERASE-BINDING TRANSCRIPTION FACTOR CARD"/>
    <property type="match status" value="1"/>
</dbReference>
<keyword evidence="3" id="KW-1185">Reference proteome</keyword>
<organism evidence="2 3">
    <name type="scientific">Lederbergia graminis</name>
    <dbReference type="NCBI Taxonomy" id="735518"/>
    <lineage>
        <taxon>Bacteria</taxon>
        <taxon>Bacillati</taxon>
        <taxon>Bacillota</taxon>
        <taxon>Bacilli</taxon>
        <taxon>Bacillales</taxon>
        <taxon>Bacillaceae</taxon>
        <taxon>Lederbergia</taxon>
    </lineage>
</organism>
<dbReference type="Pfam" id="PF21095">
    <property type="entry name" value="CarD_C"/>
    <property type="match status" value="1"/>
</dbReference>
<dbReference type="InterPro" id="IPR052531">
    <property type="entry name" value="CarD-like_regulator"/>
</dbReference>
<evidence type="ECO:0000313" key="2">
    <source>
        <dbReference type="EMBL" id="MFC5464537.1"/>
    </source>
</evidence>
<feature type="domain" description="CarD-like/TRCF RNAP-interacting" evidence="1">
    <location>
        <begin position="6"/>
        <end position="116"/>
    </location>
</feature>
<dbReference type="InterPro" id="IPR003711">
    <property type="entry name" value="CarD-like/TRCF_RID"/>
</dbReference>
<accession>A0ABW0LHS7</accession>
<comment type="caution">
    <text evidence="2">The sequence shown here is derived from an EMBL/GenBank/DDBJ whole genome shotgun (WGS) entry which is preliminary data.</text>
</comment>